<evidence type="ECO:0000313" key="1">
    <source>
        <dbReference type="EMBL" id="KAF2323103.1"/>
    </source>
</evidence>
<organism evidence="1 2">
    <name type="scientific">Hevea brasiliensis</name>
    <name type="common">Para rubber tree</name>
    <name type="synonym">Siphonia brasiliensis</name>
    <dbReference type="NCBI Taxonomy" id="3981"/>
    <lineage>
        <taxon>Eukaryota</taxon>
        <taxon>Viridiplantae</taxon>
        <taxon>Streptophyta</taxon>
        <taxon>Embryophyta</taxon>
        <taxon>Tracheophyta</taxon>
        <taxon>Spermatophyta</taxon>
        <taxon>Magnoliopsida</taxon>
        <taxon>eudicotyledons</taxon>
        <taxon>Gunneridae</taxon>
        <taxon>Pentapetalae</taxon>
        <taxon>rosids</taxon>
        <taxon>fabids</taxon>
        <taxon>Malpighiales</taxon>
        <taxon>Euphorbiaceae</taxon>
        <taxon>Crotonoideae</taxon>
        <taxon>Micrandreae</taxon>
        <taxon>Hevea</taxon>
    </lineage>
</organism>
<dbReference type="Proteomes" id="UP000467840">
    <property type="component" value="Chromosome 11"/>
</dbReference>
<protein>
    <submittedName>
        <fullName evidence="1">Uncharacterized protein</fullName>
    </submittedName>
</protein>
<sequence length="116" mass="12308">MNSLRRFNVPPSKCRVLFEPSTGHLKCNLDNAIFNHAGRSSFLALVRDSNGSCVLGITCFKDAVHSPNMAEVLDLRETALANPAVVEIVSAVIESVTSIAAVEAVIVTAGLELATN</sequence>
<dbReference type="EMBL" id="JAAGAX010000002">
    <property type="protein sequence ID" value="KAF2323103.1"/>
    <property type="molecule type" value="Genomic_DNA"/>
</dbReference>
<evidence type="ECO:0000313" key="2">
    <source>
        <dbReference type="Proteomes" id="UP000467840"/>
    </source>
</evidence>
<keyword evidence="2" id="KW-1185">Reference proteome</keyword>
<name>A0A6A6NDV7_HEVBR</name>
<dbReference type="AlphaFoldDB" id="A0A6A6NDV7"/>
<proteinExistence type="predicted"/>
<accession>A0A6A6NDV7</accession>
<comment type="caution">
    <text evidence="1">The sequence shown here is derived from an EMBL/GenBank/DDBJ whole genome shotgun (WGS) entry which is preliminary data.</text>
</comment>
<reference evidence="1 2" key="1">
    <citation type="journal article" date="2020" name="Mol. Plant">
        <title>The Chromosome-Based Rubber Tree Genome Provides New Insights into Spurge Genome Evolution and Rubber Biosynthesis.</title>
        <authorList>
            <person name="Liu J."/>
            <person name="Shi C."/>
            <person name="Shi C.C."/>
            <person name="Li W."/>
            <person name="Zhang Q.J."/>
            <person name="Zhang Y."/>
            <person name="Li K."/>
            <person name="Lu H.F."/>
            <person name="Shi C."/>
            <person name="Zhu S.T."/>
            <person name="Xiao Z.Y."/>
            <person name="Nan H."/>
            <person name="Yue Y."/>
            <person name="Zhu X.G."/>
            <person name="Wu Y."/>
            <person name="Hong X.N."/>
            <person name="Fan G.Y."/>
            <person name="Tong Y."/>
            <person name="Zhang D."/>
            <person name="Mao C.L."/>
            <person name="Liu Y.L."/>
            <person name="Hao S.J."/>
            <person name="Liu W.Q."/>
            <person name="Lv M.Q."/>
            <person name="Zhang H.B."/>
            <person name="Liu Y."/>
            <person name="Hu-Tang G.R."/>
            <person name="Wang J.P."/>
            <person name="Wang J.H."/>
            <person name="Sun Y.H."/>
            <person name="Ni S.B."/>
            <person name="Chen W.B."/>
            <person name="Zhang X.C."/>
            <person name="Jiao Y.N."/>
            <person name="Eichler E.E."/>
            <person name="Li G.H."/>
            <person name="Liu X."/>
            <person name="Gao L.Z."/>
        </authorList>
    </citation>
    <scope>NUCLEOTIDE SEQUENCE [LARGE SCALE GENOMIC DNA]</scope>
    <source>
        <strain evidence="2">cv. GT1</strain>
        <tissue evidence="1">Leaf</tissue>
    </source>
</reference>
<gene>
    <name evidence="1" type="ORF">GH714_033484</name>
</gene>